<gene>
    <name evidence="2" type="ORF">AVEN_138172_1</name>
</gene>
<reference evidence="2 3" key="1">
    <citation type="journal article" date="2019" name="Sci. Rep.">
        <title>Orb-weaving spider Araneus ventricosus genome elucidates the spidroin gene catalogue.</title>
        <authorList>
            <person name="Kono N."/>
            <person name="Nakamura H."/>
            <person name="Ohtoshi R."/>
            <person name="Moran D.A.P."/>
            <person name="Shinohara A."/>
            <person name="Yoshida Y."/>
            <person name="Fujiwara M."/>
            <person name="Mori M."/>
            <person name="Tomita M."/>
            <person name="Arakawa K."/>
        </authorList>
    </citation>
    <scope>NUCLEOTIDE SEQUENCE [LARGE SCALE GENOMIC DNA]</scope>
</reference>
<organism evidence="2 3">
    <name type="scientific">Araneus ventricosus</name>
    <name type="common">Orbweaver spider</name>
    <name type="synonym">Epeira ventricosa</name>
    <dbReference type="NCBI Taxonomy" id="182803"/>
    <lineage>
        <taxon>Eukaryota</taxon>
        <taxon>Metazoa</taxon>
        <taxon>Ecdysozoa</taxon>
        <taxon>Arthropoda</taxon>
        <taxon>Chelicerata</taxon>
        <taxon>Arachnida</taxon>
        <taxon>Araneae</taxon>
        <taxon>Araneomorphae</taxon>
        <taxon>Entelegynae</taxon>
        <taxon>Araneoidea</taxon>
        <taxon>Araneidae</taxon>
        <taxon>Araneus</taxon>
    </lineage>
</organism>
<dbReference type="EMBL" id="BGPR01006598">
    <property type="protein sequence ID" value="GBN20322.1"/>
    <property type="molecule type" value="Genomic_DNA"/>
</dbReference>
<evidence type="ECO:0000313" key="3">
    <source>
        <dbReference type="Proteomes" id="UP000499080"/>
    </source>
</evidence>
<sequence>MGAERPLADLKTARMASLSDRVADDSETPKENVPLEGRGLEFHPSDLRGFLLTSPCHISLGMDRLLLGPHLSSSYYSWDIAEMPSFAMTVTAGTRVYIRVQMCC</sequence>
<feature type="compositionally biased region" description="Basic and acidic residues" evidence="1">
    <location>
        <begin position="21"/>
        <end position="30"/>
    </location>
</feature>
<proteinExistence type="predicted"/>
<dbReference type="Proteomes" id="UP000499080">
    <property type="component" value="Unassembled WGS sequence"/>
</dbReference>
<name>A0A4Y2M0Q9_ARAVE</name>
<keyword evidence="3" id="KW-1185">Reference proteome</keyword>
<protein>
    <submittedName>
        <fullName evidence="2">Uncharacterized protein</fullName>
    </submittedName>
</protein>
<evidence type="ECO:0000313" key="2">
    <source>
        <dbReference type="EMBL" id="GBN20322.1"/>
    </source>
</evidence>
<feature type="region of interest" description="Disordered" evidence="1">
    <location>
        <begin position="18"/>
        <end position="38"/>
    </location>
</feature>
<accession>A0A4Y2M0Q9</accession>
<comment type="caution">
    <text evidence="2">The sequence shown here is derived from an EMBL/GenBank/DDBJ whole genome shotgun (WGS) entry which is preliminary data.</text>
</comment>
<dbReference type="AlphaFoldDB" id="A0A4Y2M0Q9"/>
<evidence type="ECO:0000256" key="1">
    <source>
        <dbReference type="SAM" id="MobiDB-lite"/>
    </source>
</evidence>